<feature type="non-terminal residue" evidence="2">
    <location>
        <position position="213"/>
    </location>
</feature>
<reference evidence="2 3" key="1">
    <citation type="submission" date="2014-04" db="EMBL/GenBank/DDBJ databases">
        <authorList>
            <consortium name="DOE Joint Genome Institute"/>
            <person name="Kuo A."/>
            <person name="Girlanda M."/>
            <person name="Perotto S."/>
            <person name="Kohler A."/>
            <person name="Nagy L.G."/>
            <person name="Floudas D."/>
            <person name="Copeland A."/>
            <person name="Barry K.W."/>
            <person name="Cichocki N."/>
            <person name="Veneault-Fourrey C."/>
            <person name="LaButti K."/>
            <person name="Lindquist E.A."/>
            <person name="Lipzen A."/>
            <person name="Lundell T."/>
            <person name="Morin E."/>
            <person name="Murat C."/>
            <person name="Sun H."/>
            <person name="Tunlid A."/>
            <person name="Henrissat B."/>
            <person name="Grigoriev I.V."/>
            <person name="Hibbett D.S."/>
            <person name="Martin F."/>
            <person name="Nordberg H.P."/>
            <person name="Cantor M.N."/>
            <person name="Hua S.X."/>
        </authorList>
    </citation>
    <scope>NUCLEOTIDE SEQUENCE [LARGE SCALE GENOMIC DNA]</scope>
    <source>
        <strain evidence="2 3">MUT 4182</strain>
    </source>
</reference>
<evidence type="ECO:0000256" key="1">
    <source>
        <dbReference type="SAM" id="MobiDB-lite"/>
    </source>
</evidence>
<sequence length="213" mass="22895">MGSTFETQPNLDTHGPSRYRTPIRKLPALRMKEEDAGPVGAMPNLSFDDPIFIVPATGYPTTAYHRDGSGVLTASPGPLSTTATTASPRSRVNTATAIPPPRVKAATPPPPRIKAARFSPYPETFESASGATDAAAVETKSKGKAKAPARASFHPFSLYTKFVAHDGMGISRRELGEIIFTCPDCRGNFAFWVKQAHESICKSFVIDLTIDDD</sequence>
<feature type="region of interest" description="Disordered" evidence="1">
    <location>
        <begin position="1"/>
        <end position="22"/>
    </location>
</feature>
<dbReference type="EMBL" id="KN823139">
    <property type="protein sequence ID" value="KIO21382.1"/>
    <property type="molecule type" value="Genomic_DNA"/>
</dbReference>
<feature type="compositionally biased region" description="Low complexity" evidence="1">
    <location>
        <begin position="74"/>
        <end position="88"/>
    </location>
</feature>
<name>A0A0C3LJ21_9AGAM</name>
<protein>
    <submittedName>
        <fullName evidence="2">Uncharacterized protein</fullName>
    </submittedName>
</protein>
<proteinExistence type="predicted"/>
<dbReference type="AlphaFoldDB" id="A0A0C3LJ21"/>
<keyword evidence="3" id="KW-1185">Reference proteome</keyword>
<feature type="compositionally biased region" description="Polar residues" evidence="1">
    <location>
        <begin position="1"/>
        <end position="11"/>
    </location>
</feature>
<feature type="compositionally biased region" description="Pro residues" evidence="1">
    <location>
        <begin position="98"/>
        <end position="112"/>
    </location>
</feature>
<reference evidence="3" key="2">
    <citation type="submission" date="2015-01" db="EMBL/GenBank/DDBJ databases">
        <title>Evolutionary Origins and Diversification of the Mycorrhizal Mutualists.</title>
        <authorList>
            <consortium name="DOE Joint Genome Institute"/>
            <consortium name="Mycorrhizal Genomics Consortium"/>
            <person name="Kohler A."/>
            <person name="Kuo A."/>
            <person name="Nagy L.G."/>
            <person name="Floudas D."/>
            <person name="Copeland A."/>
            <person name="Barry K.W."/>
            <person name="Cichocki N."/>
            <person name="Veneault-Fourrey C."/>
            <person name="LaButti K."/>
            <person name="Lindquist E.A."/>
            <person name="Lipzen A."/>
            <person name="Lundell T."/>
            <person name="Morin E."/>
            <person name="Murat C."/>
            <person name="Riley R."/>
            <person name="Ohm R."/>
            <person name="Sun H."/>
            <person name="Tunlid A."/>
            <person name="Henrissat B."/>
            <person name="Grigoriev I.V."/>
            <person name="Hibbett D.S."/>
            <person name="Martin F."/>
        </authorList>
    </citation>
    <scope>NUCLEOTIDE SEQUENCE [LARGE SCALE GENOMIC DNA]</scope>
    <source>
        <strain evidence="3">MUT 4182</strain>
    </source>
</reference>
<accession>A0A0C3LJ21</accession>
<dbReference type="Proteomes" id="UP000054248">
    <property type="component" value="Unassembled WGS sequence"/>
</dbReference>
<gene>
    <name evidence="2" type="ORF">M407DRAFT_245476</name>
</gene>
<organism evidence="2 3">
    <name type="scientific">Tulasnella calospora MUT 4182</name>
    <dbReference type="NCBI Taxonomy" id="1051891"/>
    <lineage>
        <taxon>Eukaryota</taxon>
        <taxon>Fungi</taxon>
        <taxon>Dikarya</taxon>
        <taxon>Basidiomycota</taxon>
        <taxon>Agaricomycotina</taxon>
        <taxon>Agaricomycetes</taxon>
        <taxon>Cantharellales</taxon>
        <taxon>Tulasnellaceae</taxon>
        <taxon>Tulasnella</taxon>
    </lineage>
</organism>
<evidence type="ECO:0000313" key="2">
    <source>
        <dbReference type="EMBL" id="KIO21382.1"/>
    </source>
</evidence>
<feature type="region of interest" description="Disordered" evidence="1">
    <location>
        <begin position="74"/>
        <end position="112"/>
    </location>
</feature>
<dbReference type="HOGENOM" id="CLU_1297181_0_0_1"/>
<dbReference type="OrthoDB" id="10368384at2759"/>
<evidence type="ECO:0000313" key="3">
    <source>
        <dbReference type="Proteomes" id="UP000054248"/>
    </source>
</evidence>